<sequence length="71" mass="8108">MELKIAVPTLLTLVLNLMDNKRLTSFLLLHTVLAQSIKNLVLFSSTTNHLLNPKNTKFAYLLNLRLPTYLL</sequence>
<proteinExistence type="predicted"/>
<reference evidence="1" key="1">
    <citation type="submission" date="2020-03" db="EMBL/GenBank/DDBJ databases">
        <title>Transcriptomic Profiling of the Digestive Tract of the Rat Flea, Xenopsylla cheopis, Following Blood Feeding and Infection with Yersinia pestis.</title>
        <authorList>
            <person name="Bland D.M."/>
            <person name="Martens C.A."/>
            <person name="Virtaneva K."/>
            <person name="Kanakabandi K."/>
            <person name="Long D."/>
            <person name="Rosenke R."/>
            <person name="Saturday G.A."/>
            <person name="Hoyt F.H."/>
            <person name="Bruno D.P."/>
            <person name="Ribeiro J.M.C."/>
            <person name="Hinnebusch J."/>
        </authorList>
    </citation>
    <scope>NUCLEOTIDE SEQUENCE</scope>
</reference>
<organism evidence="1">
    <name type="scientific">Xenopsylla cheopis</name>
    <name type="common">Oriental rat flea</name>
    <name type="synonym">Pulex cheopis</name>
    <dbReference type="NCBI Taxonomy" id="163159"/>
    <lineage>
        <taxon>Eukaryota</taxon>
        <taxon>Metazoa</taxon>
        <taxon>Ecdysozoa</taxon>
        <taxon>Arthropoda</taxon>
        <taxon>Hexapoda</taxon>
        <taxon>Insecta</taxon>
        <taxon>Pterygota</taxon>
        <taxon>Neoptera</taxon>
        <taxon>Endopterygota</taxon>
        <taxon>Siphonaptera</taxon>
        <taxon>Pulicidae</taxon>
        <taxon>Xenopsyllinae</taxon>
        <taxon>Xenopsylla</taxon>
    </lineage>
</organism>
<evidence type="ECO:0000313" key="1">
    <source>
        <dbReference type="EMBL" id="NOV51647.1"/>
    </source>
</evidence>
<name>A0A6M2E3R3_XENCH</name>
<dbReference type="EMBL" id="GIIL01007921">
    <property type="protein sequence ID" value="NOV51647.1"/>
    <property type="molecule type" value="Transcribed_RNA"/>
</dbReference>
<accession>A0A6M2E3R3</accession>
<dbReference type="AlphaFoldDB" id="A0A6M2E3R3"/>
<protein>
    <submittedName>
        <fullName evidence="1">Putative secreted protein</fullName>
    </submittedName>
</protein>